<feature type="compositionally biased region" description="Low complexity" evidence="5">
    <location>
        <begin position="267"/>
        <end position="281"/>
    </location>
</feature>
<evidence type="ECO:0000256" key="3">
    <source>
        <dbReference type="ARBA" id="ARBA00023242"/>
    </source>
</evidence>
<dbReference type="STRING" id="158441.A0A226E4S0"/>
<feature type="compositionally biased region" description="Polar residues" evidence="5">
    <location>
        <begin position="222"/>
        <end position="232"/>
    </location>
</feature>
<dbReference type="InterPro" id="IPR011333">
    <property type="entry name" value="SKP1/BTB/POZ_sf"/>
</dbReference>
<protein>
    <submittedName>
        <fullName evidence="8">Protein bric-a-brac 2</fullName>
    </submittedName>
</protein>
<comment type="caution">
    <text evidence="8">The sequence shown here is derived from an EMBL/GenBank/DDBJ whole genome shotgun (WGS) entry which is preliminary data.</text>
</comment>
<feature type="domain" description="BTB" evidence="6">
    <location>
        <begin position="33"/>
        <end position="98"/>
    </location>
</feature>
<dbReference type="Gene3D" id="1.10.10.60">
    <property type="entry name" value="Homeodomain-like"/>
    <property type="match status" value="1"/>
</dbReference>
<evidence type="ECO:0000256" key="4">
    <source>
        <dbReference type="PROSITE-ProRule" id="PRU00320"/>
    </source>
</evidence>
<dbReference type="PROSITE" id="PS50960">
    <property type="entry name" value="HTH_PSQ"/>
    <property type="match status" value="1"/>
</dbReference>
<dbReference type="PROSITE" id="PS50097">
    <property type="entry name" value="BTB"/>
    <property type="match status" value="1"/>
</dbReference>
<dbReference type="PANTHER" id="PTHR23110:SF109">
    <property type="entry name" value="FI07618P-RELATED"/>
    <property type="match status" value="1"/>
</dbReference>
<evidence type="ECO:0000259" key="6">
    <source>
        <dbReference type="PROSITE" id="PS50097"/>
    </source>
</evidence>
<proteinExistence type="predicted"/>
<keyword evidence="2 4" id="KW-0238">DNA-binding</keyword>
<feature type="region of interest" description="Disordered" evidence="5">
    <location>
        <begin position="215"/>
        <end position="248"/>
    </location>
</feature>
<dbReference type="Gene3D" id="3.30.710.10">
    <property type="entry name" value="Potassium Channel Kv1.1, Chain A"/>
    <property type="match status" value="1"/>
</dbReference>
<dbReference type="AlphaFoldDB" id="A0A226E4S0"/>
<feature type="compositionally biased region" description="Low complexity" evidence="5">
    <location>
        <begin position="135"/>
        <end position="169"/>
    </location>
</feature>
<dbReference type="InterPro" id="IPR051095">
    <property type="entry name" value="Dros_DevTransReg"/>
</dbReference>
<feature type="compositionally biased region" description="Basic and acidic residues" evidence="5">
    <location>
        <begin position="527"/>
        <end position="543"/>
    </location>
</feature>
<dbReference type="SMART" id="SM00225">
    <property type="entry name" value="BTB"/>
    <property type="match status" value="1"/>
</dbReference>
<evidence type="ECO:0000256" key="2">
    <source>
        <dbReference type="ARBA" id="ARBA00023125"/>
    </source>
</evidence>
<evidence type="ECO:0000313" key="9">
    <source>
        <dbReference type="Proteomes" id="UP000198287"/>
    </source>
</evidence>
<comment type="subcellular location">
    <subcellularLocation>
        <location evidence="1 4">Nucleus</location>
    </subcellularLocation>
</comment>
<evidence type="ECO:0000256" key="1">
    <source>
        <dbReference type="ARBA" id="ARBA00004123"/>
    </source>
</evidence>
<dbReference type="InterPro" id="IPR009057">
    <property type="entry name" value="Homeodomain-like_sf"/>
</dbReference>
<dbReference type="GO" id="GO:0006357">
    <property type="term" value="P:regulation of transcription by RNA polymerase II"/>
    <property type="evidence" value="ECO:0007669"/>
    <property type="project" value="TreeGrafter"/>
</dbReference>
<dbReference type="EMBL" id="LNIX01000006">
    <property type="protein sequence ID" value="OXA52583.1"/>
    <property type="molecule type" value="Genomic_DNA"/>
</dbReference>
<evidence type="ECO:0000259" key="7">
    <source>
        <dbReference type="PROSITE" id="PS50960"/>
    </source>
</evidence>
<feature type="compositionally biased region" description="Basic and acidic residues" evidence="5">
    <location>
        <begin position="500"/>
        <end position="514"/>
    </location>
</feature>
<evidence type="ECO:0000313" key="8">
    <source>
        <dbReference type="EMBL" id="OXA52583.1"/>
    </source>
</evidence>
<dbReference type="PANTHER" id="PTHR23110">
    <property type="entry name" value="BTB DOMAIN TRANSCRIPTION FACTOR"/>
    <property type="match status" value="1"/>
</dbReference>
<organism evidence="8 9">
    <name type="scientific">Folsomia candida</name>
    <name type="common">Springtail</name>
    <dbReference type="NCBI Taxonomy" id="158441"/>
    <lineage>
        <taxon>Eukaryota</taxon>
        <taxon>Metazoa</taxon>
        <taxon>Ecdysozoa</taxon>
        <taxon>Arthropoda</taxon>
        <taxon>Hexapoda</taxon>
        <taxon>Collembola</taxon>
        <taxon>Entomobryomorpha</taxon>
        <taxon>Isotomoidea</taxon>
        <taxon>Isotomidae</taxon>
        <taxon>Proisotominae</taxon>
        <taxon>Folsomia</taxon>
    </lineage>
</organism>
<feature type="region of interest" description="Disordered" evidence="5">
    <location>
        <begin position="263"/>
        <end position="321"/>
    </location>
</feature>
<feature type="region of interest" description="Disordered" evidence="5">
    <location>
        <begin position="122"/>
        <end position="189"/>
    </location>
</feature>
<dbReference type="SUPFAM" id="SSF54695">
    <property type="entry name" value="POZ domain"/>
    <property type="match status" value="1"/>
</dbReference>
<keyword evidence="3 4" id="KW-0539">Nucleus</keyword>
<dbReference type="GO" id="GO:0003677">
    <property type="term" value="F:DNA binding"/>
    <property type="evidence" value="ECO:0007669"/>
    <property type="project" value="UniProtKB-UniRule"/>
</dbReference>
<dbReference type="Proteomes" id="UP000198287">
    <property type="component" value="Unassembled WGS sequence"/>
</dbReference>
<dbReference type="CDD" id="cd18315">
    <property type="entry name" value="BTB_POZ_BAB-like"/>
    <property type="match status" value="1"/>
</dbReference>
<dbReference type="SUPFAM" id="SSF46689">
    <property type="entry name" value="Homeodomain-like"/>
    <property type="match status" value="1"/>
</dbReference>
<gene>
    <name evidence="8" type="ORF">Fcan01_12089</name>
</gene>
<accession>A0A226E4S0</accession>
<dbReference type="InterPro" id="IPR007889">
    <property type="entry name" value="HTH_Psq"/>
</dbReference>
<feature type="DNA-binding region" description="H-T-H motif" evidence="4">
    <location>
        <begin position="383"/>
        <end position="403"/>
    </location>
</feature>
<dbReference type="OrthoDB" id="10261408at2759"/>
<dbReference type="GO" id="GO:0005634">
    <property type="term" value="C:nucleus"/>
    <property type="evidence" value="ECO:0007669"/>
    <property type="project" value="UniProtKB-SubCell"/>
</dbReference>
<keyword evidence="9" id="KW-1185">Reference proteome</keyword>
<feature type="domain" description="HTH psq-type" evidence="7">
    <location>
        <begin position="356"/>
        <end position="407"/>
    </location>
</feature>
<feature type="region of interest" description="Disordered" evidence="5">
    <location>
        <begin position="436"/>
        <end position="543"/>
    </location>
</feature>
<dbReference type="Pfam" id="PF05225">
    <property type="entry name" value="HTH_psq"/>
    <property type="match status" value="1"/>
</dbReference>
<reference evidence="8 9" key="1">
    <citation type="submission" date="2015-12" db="EMBL/GenBank/DDBJ databases">
        <title>The genome of Folsomia candida.</title>
        <authorList>
            <person name="Faddeeva A."/>
            <person name="Derks M.F."/>
            <person name="Anvar Y."/>
            <person name="Smit S."/>
            <person name="Van Straalen N."/>
            <person name="Roelofs D."/>
        </authorList>
    </citation>
    <scope>NUCLEOTIDE SEQUENCE [LARGE SCALE GENOMIC DNA]</scope>
    <source>
        <strain evidence="8 9">VU population</strain>
        <tissue evidence="8">Whole body</tissue>
    </source>
</reference>
<name>A0A226E4S0_FOLCA</name>
<sequence>MGSGIQQYCLRWNNHRSNLLLVFEHLFQTEAFTDVTLACDGSSIKCHKMVLAACSSYFQQLFMENDCRHPIVILKDIKSREIKAILEYMYKGEVNVAQDQLAGLLKAAETLKVKGLVEDNHNVAGTATPTPPSQSPYQSHSHPPSSVSSNTEFHSTPNTTNTYSKSNNSVPTTPKYVPNDSPVYDAQYNASSYPDKNSIPFHLWPSTNKLPLLSSSSPKHAGSNNYDNSQNEPVPLKKKFMGPNKDTPILRTVLGHTALQQHNSIDSQSPSHYQQHQQPLSNQNTPPYKSPYMPVTTNGPTEHSNDKMSRQQESPDNYMDDSIRSVESDKVLEENSSFSIEDDAKSGIATYVPGQKPEWKRYKQYTRNDIMAAIEAVKGGMSALQAARKYGVPSRTLYDKVKKLGITTNRPYRKGSFPMSPYQGMNIKNEDAVNYMKHDDNSNNYSPEDLLPLDISSTGNGSTGNVGNGLEGDSDKMDSDAGCSVKQENSPPMDGDEKDDSNHIMINEDHHIMHIENGSEICSSSSPRDRDPSEPEELRSASE</sequence>
<dbReference type="Pfam" id="PF00651">
    <property type="entry name" value="BTB"/>
    <property type="match status" value="1"/>
</dbReference>
<dbReference type="InterPro" id="IPR000210">
    <property type="entry name" value="BTB/POZ_dom"/>
</dbReference>
<feature type="compositionally biased region" description="Gly residues" evidence="5">
    <location>
        <begin position="461"/>
        <end position="470"/>
    </location>
</feature>
<evidence type="ECO:0000256" key="5">
    <source>
        <dbReference type="SAM" id="MobiDB-lite"/>
    </source>
</evidence>
<dbReference type="FunFam" id="1.10.10.60:FF:000019">
    <property type="entry name" value="Ligand-dependent corepressor isoform 1"/>
    <property type="match status" value="1"/>
</dbReference>